<dbReference type="AlphaFoldDB" id="A0AAN6U0E9"/>
<accession>A0AAN6U0E9</accession>
<comment type="caution">
    <text evidence="1">The sequence shown here is derived from an EMBL/GenBank/DDBJ whole genome shotgun (WGS) entry which is preliminary data.</text>
</comment>
<organism evidence="1 2">
    <name type="scientific">Parathielavia appendiculata</name>
    <dbReference type="NCBI Taxonomy" id="2587402"/>
    <lineage>
        <taxon>Eukaryota</taxon>
        <taxon>Fungi</taxon>
        <taxon>Dikarya</taxon>
        <taxon>Ascomycota</taxon>
        <taxon>Pezizomycotina</taxon>
        <taxon>Sordariomycetes</taxon>
        <taxon>Sordariomycetidae</taxon>
        <taxon>Sordariales</taxon>
        <taxon>Chaetomiaceae</taxon>
        <taxon>Parathielavia</taxon>
    </lineage>
</organism>
<sequence length="183" mass="19973">MLASCFHGTGSATGLFGTPIPTLWSPSRGDPRCRWRRAIQGFLFEGRRRISSVPRTTISQGRPGVEPQSKTADFVMECNAIQSFGVFGLHGQVSDEVDAGSRSRRLAASSNSGHNYSITSVVHSQLHPLRFSSDLIRESNAIRTEPNCYGMHKVKSRLLRKSVSMVSPLSPDDTRSARIAVGA</sequence>
<dbReference type="Proteomes" id="UP001302602">
    <property type="component" value="Unassembled WGS sequence"/>
</dbReference>
<dbReference type="EMBL" id="MU853227">
    <property type="protein sequence ID" value="KAK4124068.1"/>
    <property type="molecule type" value="Genomic_DNA"/>
</dbReference>
<protein>
    <submittedName>
        <fullName evidence="1">Uncharacterized protein</fullName>
    </submittedName>
</protein>
<name>A0AAN6U0E9_9PEZI</name>
<dbReference type="GeneID" id="87823851"/>
<keyword evidence="2" id="KW-1185">Reference proteome</keyword>
<dbReference type="RefSeq" id="XP_062647839.1">
    <property type="nucleotide sequence ID" value="XM_062787081.1"/>
</dbReference>
<evidence type="ECO:0000313" key="2">
    <source>
        <dbReference type="Proteomes" id="UP001302602"/>
    </source>
</evidence>
<reference evidence="1" key="1">
    <citation type="journal article" date="2023" name="Mol. Phylogenet. Evol.">
        <title>Genome-scale phylogeny and comparative genomics of the fungal order Sordariales.</title>
        <authorList>
            <person name="Hensen N."/>
            <person name="Bonometti L."/>
            <person name="Westerberg I."/>
            <person name="Brannstrom I.O."/>
            <person name="Guillou S."/>
            <person name="Cros-Aarteil S."/>
            <person name="Calhoun S."/>
            <person name="Haridas S."/>
            <person name="Kuo A."/>
            <person name="Mondo S."/>
            <person name="Pangilinan J."/>
            <person name="Riley R."/>
            <person name="LaButti K."/>
            <person name="Andreopoulos B."/>
            <person name="Lipzen A."/>
            <person name="Chen C."/>
            <person name="Yan M."/>
            <person name="Daum C."/>
            <person name="Ng V."/>
            <person name="Clum A."/>
            <person name="Steindorff A."/>
            <person name="Ohm R.A."/>
            <person name="Martin F."/>
            <person name="Silar P."/>
            <person name="Natvig D.O."/>
            <person name="Lalanne C."/>
            <person name="Gautier V."/>
            <person name="Ament-Velasquez S.L."/>
            <person name="Kruys A."/>
            <person name="Hutchinson M.I."/>
            <person name="Powell A.J."/>
            <person name="Barry K."/>
            <person name="Miller A.N."/>
            <person name="Grigoriev I.V."/>
            <person name="Debuchy R."/>
            <person name="Gladieux P."/>
            <person name="Hiltunen Thoren M."/>
            <person name="Johannesson H."/>
        </authorList>
    </citation>
    <scope>NUCLEOTIDE SEQUENCE</scope>
    <source>
        <strain evidence="1">CBS 731.68</strain>
    </source>
</reference>
<evidence type="ECO:0000313" key="1">
    <source>
        <dbReference type="EMBL" id="KAK4124068.1"/>
    </source>
</evidence>
<proteinExistence type="predicted"/>
<reference evidence="1" key="2">
    <citation type="submission" date="2023-05" db="EMBL/GenBank/DDBJ databases">
        <authorList>
            <consortium name="Lawrence Berkeley National Laboratory"/>
            <person name="Steindorff A."/>
            <person name="Hensen N."/>
            <person name="Bonometti L."/>
            <person name="Westerberg I."/>
            <person name="Brannstrom I.O."/>
            <person name="Guillou S."/>
            <person name="Cros-Aarteil S."/>
            <person name="Calhoun S."/>
            <person name="Haridas S."/>
            <person name="Kuo A."/>
            <person name="Mondo S."/>
            <person name="Pangilinan J."/>
            <person name="Riley R."/>
            <person name="Labutti K."/>
            <person name="Andreopoulos B."/>
            <person name="Lipzen A."/>
            <person name="Chen C."/>
            <person name="Yanf M."/>
            <person name="Daum C."/>
            <person name="Ng V."/>
            <person name="Clum A."/>
            <person name="Ohm R."/>
            <person name="Martin F."/>
            <person name="Silar P."/>
            <person name="Natvig D."/>
            <person name="Lalanne C."/>
            <person name="Gautier V."/>
            <person name="Ament-Velasquez S.L."/>
            <person name="Kruys A."/>
            <person name="Hutchinson M.I."/>
            <person name="Powell A.J."/>
            <person name="Barry K."/>
            <person name="Miller A.N."/>
            <person name="Grigoriev I.V."/>
            <person name="Debuchy R."/>
            <person name="Gladieux P."/>
            <person name="Thoren M.H."/>
            <person name="Johannesson H."/>
        </authorList>
    </citation>
    <scope>NUCLEOTIDE SEQUENCE</scope>
    <source>
        <strain evidence="1">CBS 731.68</strain>
    </source>
</reference>
<gene>
    <name evidence="1" type="ORF">N657DRAFT_375835</name>
</gene>